<organism evidence="3 4">
    <name type="scientific">Mycolicibacterium frederiksbergense</name>
    <dbReference type="NCBI Taxonomy" id="117567"/>
    <lineage>
        <taxon>Bacteria</taxon>
        <taxon>Bacillati</taxon>
        <taxon>Actinomycetota</taxon>
        <taxon>Actinomycetes</taxon>
        <taxon>Mycobacteriales</taxon>
        <taxon>Mycobacteriaceae</taxon>
        <taxon>Mycolicibacterium</taxon>
    </lineage>
</organism>
<dbReference type="EMBL" id="CP038799">
    <property type="protein sequence ID" value="QIV81362.1"/>
    <property type="molecule type" value="Genomic_DNA"/>
</dbReference>
<feature type="region of interest" description="Disordered" evidence="1">
    <location>
        <begin position="24"/>
        <end position="45"/>
    </location>
</feature>
<accession>A0A6H0S1B5</accession>
<proteinExistence type="predicted"/>
<dbReference type="AlphaFoldDB" id="A0A6H0S1B5"/>
<dbReference type="Proteomes" id="UP000501849">
    <property type="component" value="Chromosome"/>
</dbReference>
<gene>
    <name evidence="3" type="ORF">EXE63_11020</name>
</gene>
<dbReference type="KEGG" id="mfre:EXE63_11020"/>
<name>A0A6H0S1B5_9MYCO</name>
<reference evidence="3 4" key="1">
    <citation type="submission" date="2019-04" db="EMBL/GenBank/DDBJ databases">
        <title>Draft, Whole-Genome Sequence of the Anthracene-degrading Mycobacterium frederiksbergense LB501T, Isolated from a Polycyclic Aromatic Hydrocarbon (PAH)-Contaminated Soil.</title>
        <authorList>
            <person name="Augelletti F."/>
        </authorList>
    </citation>
    <scope>NUCLEOTIDE SEQUENCE [LARGE SCALE GENOMIC DNA]</scope>
    <source>
        <strain evidence="3 4">LB 501T</strain>
    </source>
</reference>
<dbReference type="RefSeq" id="WP_168141981.1">
    <property type="nucleotide sequence ID" value="NZ_CP038799.1"/>
</dbReference>
<evidence type="ECO:0000256" key="1">
    <source>
        <dbReference type="SAM" id="MobiDB-lite"/>
    </source>
</evidence>
<sequence>MKRSALMAAMSTVMVFAGCAPAQDDDAAAPTAPPAAETTSSPVPVAAPPVPLDGLYVIEWTGSGTRNGVAVDDLRREKNGWAFRTACGDDGCVATGGGIPDPAKPETPLAAVRVADYAQGHWSMVWTVDTGPSCTGADGVTYSAPAWSIWDIAVDAKGALTPTVTLVGAGDCPFIEVHRPIMTKADDSLGGVPVPDPADQPARVASAAAGFTGAYTLTRTPRGRPGAEQVANHEVATHCLRAEPRCVTVSVNSEAPEDFSVLQFDGNGFGRRSAGVSEPCVSGGVGVAEIVETLKPGGTAAPVRTVSGERVATFSAGCRGTVTDDVEYLLAAQ</sequence>
<feature type="chain" id="PRO_5026008902" evidence="2">
    <location>
        <begin position="23"/>
        <end position="333"/>
    </location>
</feature>
<dbReference type="PROSITE" id="PS51257">
    <property type="entry name" value="PROKAR_LIPOPROTEIN"/>
    <property type="match status" value="1"/>
</dbReference>
<evidence type="ECO:0000313" key="4">
    <source>
        <dbReference type="Proteomes" id="UP000501849"/>
    </source>
</evidence>
<evidence type="ECO:0000256" key="2">
    <source>
        <dbReference type="SAM" id="SignalP"/>
    </source>
</evidence>
<evidence type="ECO:0000313" key="3">
    <source>
        <dbReference type="EMBL" id="QIV81362.1"/>
    </source>
</evidence>
<keyword evidence="4" id="KW-1185">Reference proteome</keyword>
<keyword evidence="2" id="KW-0732">Signal</keyword>
<protein>
    <submittedName>
        <fullName evidence="3">Uncharacterized protein</fullName>
    </submittedName>
</protein>
<feature type="signal peptide" evidence="2">
    <location>
        <begin position="1"/>
        <end position="22"/>
    </location>
</feature>